<dbReference type="EMBL" id="QGKW02000276">
    <property type="protein sequence ID" value="KAF2609399.1"/>
    <property type="molecule type" value="Genomic_DNA"/>
</dbReference>
<accession>A0A8S9LU80</accession>
<gene>
    <name evidence="2" type="ORF">F2Q68_00044957</name>
</gene>
<proteinExistence type="predicted"/>
<dbReference type="Proteomes" id="UP000712281">
    <property type="component" value="Unassembled WGS sequence"/>
</dbReference>
<sequence>MKSNFDGNFDGESSATTKRKIEAKSLREPPEKDLDPEIEDNVGSRRDRLIRRRRPVVMGPILTQVRRRTVFLYRRHEKAMAVERQEQKLRTVERR</sequence>
<comment type="caution">
    <text evidence="2">The sequence shown here is derived from an EMBL/GenBank/DDBJ whole genome shotgun (WGS) entry which is preliminary data.</text>
</comment>
<dbReference type="AlphaFoldDB" id="A0A8S9LU80"/>
<evidence type="ECO:0000313" key="2">
    <source>
        <dbReference type="EMBL" id="KAF2609399.1"/>
    </source>
</evidence>
<reference evidence="2" key="1">
    <citation type="submission" date="2019-12" db="EMBL/GenBank/DDBJ databases">
        <title>Genome sequencing and annotation of Brassica cretica.</title>
        <authorList>
            <person name="Studholme D.J."/>
            <person name="Sarris P.F."/>
        </authorList>
    </citation>
    <scope>NUCLEOTIDE SEQUENCE</scope>
    <source>
        <strain evidence="2">PFS-001/15</strain>
        <tissue evidence="2">Leaf</tissue>
    </source>
</reference>
<feature type="region of interest" description="Disordered" evidence="1">
    <location>
        <begin position="1"/>
        <end position="40"/>
    </location>
</feature>
<protein>
    <submittedName>
        <fullName evidence="2">Uncharacterized protein</fullName>
    </submittedName>
</protein>
<organism evidence="2 3">
    <name type="scientific">Brassica cretica</name>
    <name type="common">Mustard</name>
    <dbReference type="NCBI Taxonomy" id="69181"/>
    <lineage>
        <taxon>Eukaryota</taxon>
        <taxon>Viridiplantae</taxon>
        <taxon>Streptophyta</taxon>
        <taxon>Embryophyta</taxon>
        <taxon>Tracheophyta</taxon>
        <taxon>Spermatophyta</taxon>
        <taxon>Magnoliopsida</taxon>
        <taxon>eudicotyledons</taxon>
        <taxon>Gunneridae</taxon>
        <taxon>Pentapetalae</taxon>
        <taxon>rosids</taxon>
        <taxon>malvids</taxon>
        <taxon>Brassicales</taxon>
        <taxon>Brassicaceae</taxon>
        <taxon>Brassiceae</taxon>
        <taxon>Brassica</taxon>
    </lineage>
</organism>
<evidence type="ECO:0000313" key="3">
    <source>
        <dbReference type="Proteomes" id="UP000712281"/>
    </source>
</evidence>
<feature type="compositionally biased region" description="Polar residues" evidence="1">
    <location>
        <begin position="1"/>
        <end position="16"/>
    </location>
</feature>
<name>A0A8S9LU80_BRACR</name>
<feature type="compositionally biased region" description="Basic and acidic residues" evidence="1">
    <location>
        <begin position="19"/>
        <end position="35"/>
    </location>
</feature>
<evidence type="ECO:0000256" key="1">
    <source>
        <dbReference type="SAM" id="MobiDB-lite"/>
    </source>
</evidence>